<feature type="region of interest" description="Disordered" evidence="2">
    <location>
        <begin position="459"/>
        <end position="534"/>
    </location>
</feature>
<dbReference type="SUPFAM" id="SSF53098">
    <property type="entry name" value="Ribonuclease H-like"/>
    <property type="match status" value="1"/>
</dbReference>
<dbReference type="InterPro" id="IPR054722">
    <property type="entry name" value="PolX-like_BBD"/>
</dbReference>
<organism evidence="4 5">
    <name type="scientific">Tanacetum coccineum</name>
    <dbReference type="NCBI Taxonomy" id="301880"/>
    <lineage>
        <taxon>Eukaryota</taxon>
        <taxon>Viridiplantae</taxon>
        <taxon>Streptophyta</taxon>
        <taxon>Embryophyta</taxon>
        <taxon>Tracheophyta</taxon>
        <taxon>Spermatophyta</taxon>
        <taxon>Magnoliopsida</taxon>
        <taxon>eudicotyledons</taxon>
        <taxon>Gunneridae</taxon>
        <taxon>Pentapetalae</taxon>
        <taxon>asterids</taxon>
        <taxon>campanulids</taxon>
        <taxon>Asterales</taxon>
        <taxon>Asteraceae</taxon>
        <taxon>Asteroideae</taxon>
        <taxon>Anthemideae</taxon>
        <taxon>Anthemidinae</taxon>
        <taxon>Tanacetum</taxon>
    </lineage>
</organism>
<comment type="caution">
    <text evidence="4">The sequence shown here is derived from an EMBL/GenBank/DDBJ whole genome shotgun (WGS) entry which is preliminary data.</text>
</comment>
<dbReference type="Gene3D" id="3.30.420.10">
    <property type="entry name" value="Ribonuclease H-like superfamily/Ribonuclease H"/>
    <property type="match status" value="1"/>
</dbReference>
<dbReference type="PANTHER" id="PTHR11439:SF495">
    <property type="entry name" value="REVERSE TRANSCRIPTASE, RNA-DEPENDENT DNA POLYMERASE-RELATED"/>
    <property type="match status" value="1"/>
</dbReference>
<dbReference type="InterPro" id="IPR036397">
    <property type="entry name" value="RNaseH_sf"/>
</dbReference>
<dbReference type="InterPro" id="IPR001584">
    <property type="entry name" value="Integrase_cat-core"/>
</dbReference>
<dbReference type="Pfam" id="PF07727">
    <property type="entry name" value="RVT_2"/>
    <property type="match status" value="1"/>
</dbReference>
<feature type="compositionally biased region" description="Acidic residues" evidence="2">
    <location>
        <begin position="492"/>
        <end position="502"/>
    </location>
</feature>
<keyword evidence="1" id="KW-0645">Protease</keyword>
<evidence type="ECO:0000256" key="2">
    <source>
        <dbReference type="SAM" id="MobiDB-lite"/>
    </source>
</evidence>
<dbReference type="InterPro" id="IPR025724">
    <property type="entry name" value="GAG-pre-integrase_dom"/>
</dbReference>
<feature type="compositionally biased region" description="Basic and acidic residues" evidence="2">
    <location>
        <begin position="472"/>
        <end position="491"/>
    </location>
</feature>
<evidence type="ECO:0000313" key="4">
    <source>
        <dbReference type="EMBL" id="GJS95099.1"/>
    </source>
</evidence>
<dbReference type="PROSITE" id="PS50994">
    <property type="entry name" value="INTEGRASE"/>
    <property type="match status" value="1"/>
</dbReference>
<protein>
    <submittedName>
        <fullName evidence="4">Ribonuclease H-like domain-containing protein</fullName>
    </submittedName>
</protein>
<feature type="compositionally biased region" description="Low complexity" evidence="2">
    <location>
        <begin position="503"/>
        <end position="514"/>
    </location>
</feature>
<dbReference type="Pfam" id="PF00665">
    <property type="entry name" value="rve"/>
    <property type="match status" value="1"/>
</dbReference>
<dbReference type="CDD" id="cd09272">
    <property type="entry name" value="RNase_HI_RT_Ty1"/>
    <property type="match status" value="1"/>
</dbReference>
<keyword evidence="5" id="KW-1185">Reference proteome</keyword>
<dbReference type="PANTHER" id="PTHR11439">
    <property type="entry name" value="GAG-POL-RELATED RETROTRANSPOSON"/>
    <property type="match status" value="1"/>
</dbReference>
<dbReference type="SUPFAM" id="SSF56672">
    <property type="entry name" value="DNA/RNA polymerases"/>
    <property type="match status" value="1"/>
</dbReference>
<gene>
    <name evidence="4" type="ORF">Tco_0802067</name>
</gene>
<reference evidence="4" key="2">
    <citation type="submission" date="2022-01" db="EMBL/GenBank/DDBJ databases">
        <authorList>
            <person name="Yamashiro T."/>
            <person name="Shiraishi A."/>
            <person name="Satake H."/>
            <person name="Nakayama K."/>
        </authorList>
    </citation>
    <scope>NUCLEOTIDE SEQUENCE</scope>
</reference>
<dbReference type="InterPro" id="IPR012337">
    <property type="entry name" value="RNaseH-like_sf"/>
</dbReference>
<accession>A0ABQ4ZXR4</accession>
<keyword evidence="1" id="KW-0378">Hydrolase</keyword>
<dbReference type="Pfam" id="PF22936">
    <property type="entry name" value="Pol_BBD"/>
    <property type="match status" value="1"/>
</dbReference>
<evidence type="ECO:0000256" key="1">
    <source>
        <dbReference type="ARBA" id="ARBA00022750"/>
    </source>
</evidence>
<dbReference type="EMBL" id="BQNB010011783">
    <property type="protein sequence ID" value="GJS95099.1"/>
    <property type="molecule type" value="Genomic_DNA"/>
</dbReference>
<evidence type="ECO:0000313" key="5">
    <source>
        <dbReference type="Proteomes" id="UP001151760"/>
    </source>
</evidence>
<evidence type="ECO:0000259" key="3">
    <source>
        <dbReference type="PROSITE" id="PS50994"/>
    </source>
</evidence>
<name>A0ABQ4ZXR4_9ASTR</name>
<dbReference type="Proteomes" id="UP001151760">
    <property type="component" value="Unassembled WGS sequence"/>
</dbReference>
<proteinExistence type="predicted"/>
<dbReference type="InterPro" id="IPR013103">
    <property type="entry name" value="RVT_2"/>
</dbReference>
<feature type="domain" description="Integrase catalytic" evidence="3">
    <location>
        <begin position="313"/>
        <end position="477"/>
    </location>
</feature>
<reference evidence="4" key="1">
    <citation type="journal article" date="2022" name="Int. J. Mol. Sci.">
        <title>Draft Genome of Tanacetum Coccineum: Genomic Comparison of Closely Related Tanacetum-Family Plants.</title>
        <authorList>
            <person name="Yamashiro T."/>
            <person name="Shiraishi A."/>
            <person name="Nakayama K."/>
            <person name="Satake H."/>
        </authorList>
    </citation>
    <scope>NUCLEOTIDE SEQUENCE</scope>
</reference>
<dbReference type="InterPro" id="IPR043502">
    <property type="entry name" value="DNA/RNA_pol_sf"/>
</dbReference>
<dbReference type="Pfam" id="PF13976">
    <property type="entry name" value="gag_pre-integrs"/>
    <property type="match status" value="1"/>
</dbReference>
<keyword evidence="1" id="KW-0064">Aspartyl protease</keyword>
<sequence>MIHSSPKRNMVPKAVLMRSGLVSLTTARPVNNAQPRTTVNSARPMTNVFNKAHSTVRRPINNKTATKNSNFNQRVNTVKGTNVNIAKPKAVVNVARPKAVLNVVKGNQGNPQQELEENGVINSGCSRHMTRNMSYLTDFEEIDRGYVAFGGNPKGGKITSRGTIKTGNLDFENVYFVRELKFNLFSVSQMCDKKNSVLFNDTECIVLSPNFKLTDESHVLLKVPRKNNMYSVDLKNIVSKGGLTCLFAKATSDESKLWHRRLGHINFKTMNKLVKGNLVRGLPSKLFENNQTCVACQKGKQHRASCKSKTVSSISQPLHMLHMDLFGPTFVKSLMKKMYCLVVTDDYSRFSWVFFLATKNETSGILKSFITGIENQIDQKVMVIRCDNGTEFKNKEMNQFCKRKFNSKAFRVFNGRTRIVEENLNVQFSENSPHITRSGPNWLFDIDVLTKSMNYKPVVTGNQSNGNAGIKACDDVGDDGKKVNENPRKDSEDIDQEKEDDVNSTNNVNAASTNEVNDVGAKTSIELPDDPNMPELEDIVYSDDDEDVGAEDDMNNLDAFMPVSPIPTTKVHKDHPVEQIIRDLNSAPQTRRMTKNLEEHGFFSSVQQRTNHKDFQNCLFACFLSQEEPKKTLVDLPNGKRAIGTKWVFKNKENERRIVIKNKARLVAQGYTQEEGIDYDEIFSPVARIEAIRLFLAYASFKDFVVYQMDVKSAFLYGKIEEESMFVNHQDLKIQTSLTEYTKYKRHFMDCIKLPELDDIIFGSTKKSLCTEFEKMMHKKFQTSSMGELTFFLGLQTTSTPMETQKPSLKDEDGEEVDVHLYRSMIGSLMYLTSSRPDIVFAVCACARYKVNLKVSHLYAVKRIFRYLKGQPKLGLWYLKDSPSDLVAYTDSDYARASLDRKSTTGGCQFLESRLISWQCKKQIVVSNSITEAKYVAASSTTESIT</sequence>